<evidence type="ECO:0000313" key="2">
    <source>
        <dbReference type="Proteomes" id="UP000030708"/>
    </source>
</evidence>
<accession>A0A024W710</accession>
<evidence type="ECO:0000313" key="1">
    <source>
        <dbReference type="EMBL" id="ETW36353.1"/>
    </source>
</evidence>
<organism evidence="1 2">
    <name type="scientific">Plasmodium falciparum Tanzania</name>
    <name type="common">2000708</name>
    <dbReference type="NCBI Taxonomy" id="1036725"/>
    <lineage>
        <taxon>Eukaryota</taxon>
        <taxon>Sar</taxon>
        <taxon>Alveolata</taxon>
        <taxon>Apicomplexa</taxon>
        <taxon>Aconoidasida</taxon>
        <taxon>Haemosporida</taxon>
        <taxon>Plasmodiidae</taxon>
        <taxon>Plasmodium</taxon>
        <taxon>Plasmodium (Laverania)</taxon>
    </lineage>
</organism>
<name>A0A024W710_PLAFA</name>
<proteinExistence type="predicted"/>
<protein>
    <submittedName>
        <fullName evidence="1">Uncharacterized protein</fullName>
    </submittedName>
</protein>
<sequence length="94" mass="11050">MAIEKITSKNFRIVFFSYTSYAFSILIQHDEVSIFKFYSKNIFKVYNICTVQTYLFKTNNNEQKNAVSINSISHTVTKAISLYVLQNITFHNIY</sequence>
<dbReference type="EMBL" id="KI926416">
    <property type="protein sequence ID" value="ETW36353.1"/>
    <property type="molecule type" value="Genomic_DNA"/>
</dbReference>
<gene>
    <name evidence="1" type="ORF">PFTANZ_02905</name>
</gene>
<reference evidence="1 2" key="2">
    <citation type="submission" date="2013-02" db="EMBL/GenBank/DDBJ databases">
        <title>The Genome Sequence of Plasmodium falciparum Tanzania (2000708).</title>
        <authorList>
            <consortium name="The Broad Institute Genome Sequencing Platform"/>
            <consortium name="The Broad Institute Genome Sequencing Center for Infectious Disease"/>
            <person name="Neafsey D."/>
            <person name="Cheeseman I."/>
            <person name="Volkman S."/>
            <person name="Adams J."/>
            <person name="Walker B."/>
            <person name="Young S.K."/>
            <person name="Zeng Q."/>
            <person name="Gargeya S."/>
            <person name="Fitzgerald M."/>
            <person name="Haas B."/>
            <person name="Abouelleil A."/>
            <person name="Alvarado L."/>
            <person name="Arachchi H.M."/>
            <person name="Berlin A.M."/>
            <person name="Chapman S.B."/>
            <person name="Dewar J."/>
            <person name="Goldberg J."/>
            <person name="Griggs A."/>
            <person name="Gujja S."/>
            <person name="Hansen M."/>
            <person name="Howarth C."/>
            <person name="Imamovic A."/>
            <person name="Larimer J."/>
            <person name="McCowan C."/>
            <person name="Murphy C."/>
            <person name="Neiman D."/>
            <person name="Pearson M."/>
            <person name="Priest M."/>
            <person name="Roberts A."/>
            <person name="Saif S."/>
            <person name="Shea T."/>
            <person name="Sisk P."/>
            <person name="Sykes S."/>
            <person name="Wortman J."/>
            <person name="Nusbaum C."/>
            <person name="Birren B."/>
        </authorList>
    </citation>
    <scope>NUCLEOTIDE SEQUENCE [LARGE SCALE GENOMIC DNA]</scope>
    <source>
        <strain evidence="2">Tanzania (2000708)</strain>
    </source>
</reference>
<dbReference type="AlphaFoldDB" id="A0A024W710"/>
<reference evidence="1 2" key="1">
    <citation type="submission" date="2013-02" db="EMBL/GenBank/DDBJ databases">
        <title>The Genome Annotation of Plasmodium falciparum Tanzania (2000708).</title>
        <authorList>
            <consortium name="The Broad Institute Genome Sequencing Platform"/>
            <consortium name="The Broad Institute Genome Sequencing Center for Infectious Disease"/>
            <person name="Neafsey D."/>
            <person name="Hoffman S."/>
            <person name="Volkman S."/>
            <person name="Rosenthal P."/>
            <person name="Walker B."/>
            <person name="Young S.K."/>
            <person name="Zeng Q."/>
            <person name="Gargeya S."/>
            <person name="Fitzgerald M."/>
            <person name="Haas B."/>
            <person name="Abouelleil A."/>
            <person name="Allen A.W."/>
            <person name="Alvarado L."/>
            <person name="Arachchi H.M."/>
            <person name="Berlin A.M."/>
            <person name="Chapman S.B."/>
            <person name="Gainer-Dewar J."/>
            <person name="Goldberg J."/>
            <person name="Griggs A."/>
            <person name="Gujja S."/>
            <person name="Hansen M."/>
            <person name="Howarth C."/>
            <person name="Imamovic A."/>
            <person name="Ireland A."/>
            <person name="Larimer J."/>
            <person name="McCowan C."/>
            <person name="Murphy C."/>
            <person name="Pearson M."/>
            <person name="Poon T.W."/>
            <person name="Priest M."/>
            <person name="Roberts A."/>
            <person name="Saif S."/>
            <person name="Shea T."/>
            <person name="Sisk P."/>
            <person name="Sykes S."/>
            <person name="Wortman J."/>
            <person name="Nusbaum C."/>
            <person name="Birren B."/>
        </authorList>
    </citation>
    <scope>NUCLEOTIDE SEQUENCE [LARGE SCALE GENOMIC DNA]</scope>
    <source>
        <strain evidence="2">Tanzania (2000708)</strain>
    </source>
</reference>
<dbReference type="Proteomes" id="UP000030708">
    <property type="component" value="Unassembled WGS sequence"/>
</dbReference>